<sequence length="2566" mass="285256">MQRKIRRPVRRRRRVGLLLPKLAHPVQETETDDEDGNAPLGTSFSPSLQAQQSVRLASTSFKFSRAVSLSRSNTSATENIEGELWYVTSNMGPGKRATLAMQWVTCDDHKLTVSSGWSERGRIIDMMQFDGIRVIFSFSHVHEHFASLRQAPITRIVRRDDNGNSIYVNVCKKDKEDSRNDYQPPRRAMREFRLCEGKLRPRYYYFGIEFSEHRDNTGAPRRRQRRLIIFATDIKSDQQAWLNYFASLGDLKCRSISKTSNTHGCFSVQDESHSQSLPEPQSVGRLNLEERDWGSSRSYEPLEFAATGRPGSESSPFLVDFDELSESHASAFPRSRHNEQLRNYLIAQLTDEETRLRKTLFVEEDSDRRRLCAVRQALSLAFRDNNLFSAWTSTRLAKTGTTDDATLAACGLFFPQCEKVSPETSQCVEFITDTIKMLQRTITEKNNHINDMKKMLEELRRQLTVDNNKIQTLEEKHRPNVCNKDVNGKKVNKEATTPPNKPGGQEADDRVRHLIGTVQELKERLRATELARTVLEKQNERRRRELEEQMAQLGTERDALAERVRELDTRLGSATVSLHDAEHECELVAGLLGVPTVEAGRESDVSVAGRLRCVSGAVRELGEQNERRRRELEEQLAQLGTERGALAERVRELDTRLGSATVSLHDAEHECELVAGLLGVPTVEAGRESDVSVAGRLRCVSGAVRELGEQNERRRRELEEQLAQLGTERDALAERVRELDTRLDSATVSLHDAEHECELVAGLLGVPTVEAGRESDVSVAGRLRCVSGAVRELGEQNERRRRELEEQLAQLGTERDALAERVRELDTRLDSATVSLHDAEHECELVAGLLGVPTVEAGRESDVSVAGRLRCVSGAVRELGEQNERRRRELEEQLAQLGTERDALAERVRELDTRLGSATVSLHDAEHECELVAGLLGVPTVEAGRESDVSVAGRLRCVSGAVRDLREQNERRRRELEEQLAQLGTERDALAERVRELDTRLDSATVSLHDAEHECELVAGLLGVPTVEAGRESDVSVAGRLRCVSGAVRELGEQNERRRRELEEQLAQLGTERDALAERVRELDTRLDSATVSLHDAEHECELVAGLLGVPTVEAGRESDVSVAGRLRCVSGAVRELGEQNERRRRELEEQLAQLGTERDALAERVRELDTRLDSATVSLHDAEHECELVAGLLGVPTVEAGRESDVSVAGRLRCVSGAVRELGEQNEHQRLELAEAESRRVLELEFVRILSSLFVDERNALRSECFKLCAELEEWKRSFSKISVSVNDAVERLGCALHGVSSNSGGDVCVCKGVDVISSSSLVDPAAVGAVAVKLERLASVWHTVGQGQHLACARYYEVACELLRDVFQALGLMAPSSSFHAPFGAREEVLQELLTWTSTPQDCTNVDGNGRLLLARYEETMAAGIRAVETDVLQRVRLAADRILRVRLAYEAVGNALGDGTVQVAAGTSDGEDDSVVAKIRELHVCLRDSLESLVTFLGDDTGGATRRLHDGVSFEAMVKELMKECRSASAAFVDITSLVRDGVEEKEEVPGSEATTITTTNKNNNPKPLVCCYEDLVVSVRRSLTRARGEREKYKRLCEEIRRVLAMTTGTVSVATQSSLLGACLPHADVTTDNISSFADALASQKTKPLFSKEELVGSGDSDSCQSPLGSRHSFEIVHQVRSHIASKVAEVQELRTAVTTSVEKLGGTVTSPSVASHVIANTLLDVVRETSASIADVQALIDPDAAAVRSGPPRLRDLVSCLQVKVGEWEASMREARELVNSVMNVNDPNYSLAASPGRSLTRKSKPKPVVAGRGDESLSLNRTFPVSSESVSIGQLPDGRSVADASPRKNRAFTPFSSEAEGGGVSGKFVQDAVLEIRAKLIGIRQLTNACATAVCLMGGEEGVERQALDVLPVQLLQRAQEVNEVIQLTQDAVSLLDGTEEEVGGTAGGDAASSCPSIRTRVRRLVEGMKALKDENESLRLQEIASLKQKAFLLQDFEAMRDKFASQEKRLGEEYQKLLGECNELRGTIDRRMQEIQERDDTLAMQERRNTELEEERERLHAECDQLRRQITTLRVTRDDLQVLEAGPKEAAVILRRASAFLYGRLQNAINQISAVSSSSSFTSTLWTAAEEKVTEKHLQEDKPEGIVKALDVNDASVSAAQLMAESGRELRRCGQAIQQIELHLRTETQLRHWVRWVCVRTKDELVSEEAAVRTLLREACRNGAVLLSEKMRVLKERDDMRCLLQQRLEEVLSKHDEERAAWKRRLQDLNETQQLPFCSSSAASNVATVREGACELQREGPRAHSRLEQWIIENTTAPLPNASLQRAAAAAAAAAAVVVEKTTELCGAPRECVPAALEFLPAVGGDGATGEWRPEEPLSDDVKCVQKLAEDLSRCRVLLQEQLLMMGEDNDDDVSRSEERRDDGADQRASLSRLMERHKSSLKRLVSERAALHVAWQAAQSEVLRLHRELHEGEERYTRDTEEAGRRIGDLRAIVQQKLVADAKTEREMEEIQSVMDQHLAVLYSYAKEEEAVTRHLHELCRLMRSKTNVQKQHTRLHF</sequence>
<dbReference type="Proteomes" id="UP000246078">
    <property type="component" value="Unassembled WGS sequence"/>
</dbReference>
<keyword evidence="1" id="KW-0175">Coiled coil</keyword>
<feature type="coiled-coil region" evidence="1">
    <location>
        <begin position="1134"/>
        <end position="1186"/>
    </location>
</feature>
<feature type="coiled-coil region" evidence="1">
    <location>
        <begin position="2252"/>
        <end position="2279"/>
    </location>
</feature>
<name>A0A2V2W0Q4_TRYCR</name>
<dbReference type="VEuPathDB" id="TriTrypDB:C4B63_3g1110"/>
<evidence type="ECO:0000256" key="2">
    <source>
        <dbReference type="SAM" id="MobiDB-lite"/>
    </source>
</evidence>
<dbReference type="GO" id="GO:0000785">
    <property type="term" value="C:chromatin"/>
    <property type="evidence" value="ECO:0007669"/>
    <property type="project" value="TreeGrafter"/>
</dbReference>
<dbReference type="PANTHER" id="PTHR43941:SF1">
    <property type="entry name" value="STRUCTURAL MAINTENANCE OF CHROMOSOMES PROTEIN 2"/>
    <property type="match status" value="1"/>
</dbReference>
<dbReference type="GO" id="GO:0007076">
    <property type="term" value="P:mitotic chromosome condensation"/>
    <property type="evidence" value="ECO:0007669"/>
    <property type="project" value="TreeGrafter"/>
</dbReference>
<feature type="coiled-coil region" evidence="1">
    <location>
        <begin position="876"/>
        <end position="914"/>
    </location>
</feature>
<feature type="coiled-coil region" evidence="1">
    <location>
        <begin position="2042"/>
        <end position="2083"/>
    </location>
</feature>
<dbReference type="EMBL" id="PRFC01000189">
    <property type="protein sequence ID" value="PWV02212.1"/>
    <property type="molecule type" value="Genomic_DNA"/>
</dbReference>
<dbReference type="VEuPathDB" id="TriTrypDB:TcBrA4_0021240"/>
<dbReference type="VEuPathDB" id="TriTrypDB:TcCL_Unassigned07128"/>
<feature type="coiled-coil region" evidence="1">
    <location>
        <begin position="435"/>
        <end position="476"/>
    </location>
</feature>
<evidence type="ECO:0000256" key="1">
    <source>
        <dbReference type="SAM" id="Coils"/>
    </source>
</evidence>
<evidence type="ECO:0000313" key="3">
    <source>
        <dbReference type="EMBL" id="PWV02212.1"/>
    </source>
</evidence>
<dbReference type="GO" id="GO:0000796">
    <property type="term" value="C:condensin complex"/>
    <property type="evidence" value="ECO:0007669"/>
    <property type="project" value="TreeGrafter"/>
</dbReference>
<proteinExistence type="predicted"/>
<dbReference type="VEuPathDB" id="TriTrypDB:TCSYLVIO_007515"/>
<feature type="region of interest" description="Disordered" evidence="2">
    <location>
        <begin position="1836"/>
        <end position="1855"/>
    </location>
</feature>
<feature type="coiled-coil region" evidence="1">
    <location>
        <begin position="518"/>
        <end position="570"/>
    </location>
</feature>
<dbReference type="VEuPathDB" id="TriTrypDB:TcCLB.511181.110"/>
<accession>A0A2V2W0Q4</accession>
<feature type="region of interest" description="Disordered" evidence="2">
    <location>
        <begin position="1799"/>
        <end position="1819"/>
    </location>
</feature>
<dbReference type="VEuPathDB" id="TriTrypDB:Tc_MARK_4033"/>
<dbReference type="GO" id="GO:0000793">
    <property type="term" value="C:condensed chromosome"/>
    <property type="evidence" value="ECO:0007669"/>
    <property type="project" value="TreeGrafter"/>
</dbReference>
<dbReference type="GO" id="GO:0003682">
    <property type="term" value="F:chromatin binding"/>
    <property type="evidence" value="ECO:0007669"/>
    <property type="project" value="TreeGrafter"/>
</dbReference>
<reference evidence="3 4" key="1">
    <citation type="journal article" date="2018" name="Microb. Genom.">
        <title>Expanding an expanded genome: long-read sequencing of Trypanosoma cruzi.</title>
        <authorList>
            <person name="Berna L."/>
            <person name="Rodriguez M."/>
            <person name="Chiribao M.L."/>
            <person name="Parodi-Talice A."/>
            <person name="Pita S."/>
            <person name="Rijo G."/>
            <person name="Alvarez-Valin F."/>
            <person name="Robello C."/>
        </authorList>
    </citation>
    <scope>NUCLEOTIDE SEQUENCE [LARGE SCALE GENOMIC DNA]</scope>
    <source>
        <strain evidence="3 4">TCC</strain>
    </source>
</reference>
<dbReference type="VEuPathDB" id="TriTrypDB:TCDM_08435"/>
<dbReference type="VEuPathDB" id="TriTrypDB:TcG_08966"/>
<dbReference type="VEuPathDB" id="TriTrypDB:TcCLB.508299.50"/>
<dbReference type="VEuPathDB" id="TriTrypDB:ECC02_006721"/>
<dbReference type="VEuPathDB" id="TriTrypDB:C4B63_3g1108"/>
<feature type="coiled-coil region" evidence="1">
    <location>
        <begin position="704"/>
        <end position="756"/>
    </location>
</feature>
<organism evidence="3 4">
    <name type="scientific">Trypanosoma cruzi</name>
    <dbReference type="NCBI Taxonomy" id="5693"/>
    <lineage>
        <taxon>Eukaryota</taxon>
        <taxon>Discoba</taxon>
        <taxon>Euglenozoa</taxon>
        <taxon>Kinetoplastea</taxon>
        <taxon>Metakinetoplastina</taxon>
        <taxon>Trypanosomatida</taxon>
        <taxon>Trypanosomatidae</taxon>
        <taxon>Trypanosoma</taxon>
        <taxon>Schizotrypanum</taxon>
    </lineage>
</organism>
<feature type="coiled-coil region" evidence="1">
    <location>
        <begin position="790"/>
        <end position="842"/>
    </location>
</feature>
<feature type="region of interest" description="Disordered" evidence="2">
    <location>
        <begin position="2415"/>
        <end position="2440"/>
    </location>
</feature>
<feature type="coiled-coil region" evidence="1">
    <location>
        <begin position="618"/>
        <end position="649"/>
    </location>
</feature>
<dbReference type="VEuPathDB" id="TriTrypDB:ECC02_006722"/>
<feature type="region of interest" description="Disordered" evidence="2">
    <location>
        <begin position="20"/>
        <end position="47"/>
    </location>
</feature>
<feature type="coiled-coil region" evidence="1">
    <location>
        <begin position="962"/>
        <end position="1014"/>
    </location>
</feature>
<protein>
    <submittedName>
        <fullName evidence="3">Uncharacterized protein</fullName>
    </submittedName>
</protein>
<feature type="region of interest" description="Disordered" evidence="2">
    <location>
        <begin position="481"/>
        <end position="507"/>
    </location>
</feature>
<dbReference type="VEuPathDB" id="TriTrypDB:C3747_189g58"/>
<dbReference type="PANTHER" id="PTHR43941">
    <property type="entry name" value="STRUCTURAL MAINTENANCE OF CHROMOSOMES PROTEIN 2"/>
    <property type="match status" value="1"/>
</dbReference>
<comment type="caution">
    <text evidence="3">The sequence shown here is derived from an EMBL/GenBank/DDBJ whole genome shotgun (WGS) entry which is preliminary data.</text>
</comment>
<dbReference type="VEuPathDB" id="TriTrypDB:TCDM_08434"/>
<evidence type="ECO:0000313" key="4">
    <source>
        <dbReference type="Proteomes" id="UP000246078"/>
    </source>
</evidence>
<feature type="coiled-coil region" evidence="1">
    <location>
        <begin position="1048"/>
        <end position="1100"/>
    </location>
</feature>
<dbReference type="VEuPathDB" id="TriTrypDB:TcCL_ESM05517"/>
<dbReference type="VEuPathDB" id="TriTrypDB:BCY84_19208"/>
<gene>
    <name evidence="3" type="ORF">C3747_189g58</name>
</gene>
<feature type="compositionally biased region" description="Basic and acidic residues" evidence="2">
    <location>
        <begin position="2420"/>
        <end position="2433"/>
    </location>
</feature>
<dbReference type="VEuPathDB" id="TriTrypDB:TcCL_ESM05516"/>